<dbReference type="AlphaFoldDB" id="A0A8C5CKU1"/>
<evidence type="ECO:0000259" key="4">
    <source>
        <dbReference type="SMART" id="SM00337"/>
    </source>
</evidence>
<dbReference type="PROSITE" id="PS50062">
    <property type="entry name" value="BCL2_FAMILY"/>
    <property type="match status" value="1"/>
</dbReference>
<dbReference type="GO" id="GO:0051400">
    <property type="term" value="F:BH domain binding"/>
    <property type="evidence" value="ECO:0007669"/>
    <property type="project" value="TreeGrafter"/>
</dbReference>
<evidence type="ECO:0000313" key="5">
    <source>
        <dbReference type="Ensembl" id="ENSGMOP00000062439.1"/>
    </source>
</evidence>
<dbReference type="Gene3D" id="1.10.437.10">
    <property type="entry name" value="Blc2-like"/>
    <property type="match status" value="1"/>
</dbReference>
<dbReference type="Proteomes" id="UP000694546">
    <property type="component" value="Chromosome 2"/>
</dbReference>
<reference evidence="5" key="1">
    <citation type="submission" date="2025-08" db="UniProtKB">
        <authorList>
            <consortium name="Ensembl"/>
        </authorList>
    </citation>
    <scope>IDENTIFICATION</scope>
</reference>
<feature type="domain" description="Bcl-2 Bcl-2 homology region 1-3" evidence="4">
    <location>
        <begin position="57"/>
        <end position="163"/>
    </location>
</feature>
<dbReference type="InterPro" id="IPR026298">
    <property type="entry name" value="Bcl-2_fam"/>
</dbReference>
<dbReference type="GO" id="GO:0097192">
    <property type="term" value="P:extrinsic apoptotic signaling pathway in absence of ligand"/>
    <property type="evidence" value="ECO:0007669"/>
    <property type="project" value="TreeGrafter"/>
</dbReference>
<dbReference type="PANTHER" id="PTHR11256:SF42">
    <property type="entry name" value="APOPTOSIS REGULATOR BAX"/>
    <property type="match status" value="1"/>
</dbReference>
<dbReference type="GO" id="GO:0001836">
    <property type="term" value="P:release of cytochrome c from mitochondria"/>
    <property type="evidence" value="ECO:0007669"/>
    <property type="project" value="TreeGrafter"/>
</dbReference>
<dbReference type="Pfam" id="PF00452">
    <property type="entry name" value="Bcl-2"/>
    <property type="match status" value="1"/>
</dbReference>
<dbReference type="GO" id="GO:0005741">
    <property type="term" value="C:mitochondrial outer membrane"/>
    <property type="evidence" value="ECO:0007669"/>
    <property type="project" value="TreeGrafter"/>
</dbReference>
<dbReference type="GO" id="GO:0015267">
    <property type="term" value="F:channel activity"/>
    <property type="evidence" value="ECO:0007669"/>
    <property type="project" value="TreeGrafter"/>
</dbReference>
<keyword evidence="3" id="KW-0472">Membrane</keyword>
<sequence length="206" mass="23128">MSVFPPRLLPSVTFLSDERIAEACLRGVMEEELREGHLDVEAPALPPGPEPQSEAERDLMDELGRRVRQQSSLLKGNQELQDSIDGVIRMPGSMMDKFSQLAGKVFKNGVTWDKIILLFYVAGRMAIKVMEDNLPLQVIEIFKIALNYFKEKLLGWVTSHGGWSNCLSELSGRMQGMPLTTKQTLIIIIAGLAFLSIVAWKRTRRA</sequence>
<proteinExistence type="inferred from homology"/>
<keyword evidence="3" id="KW-1133">Transmembrane helix</keyword>
<keyword evidence="6" id="KW-1185">Reference proteome</keyword>
<dbReference type="GO" id="GO:0008630">
    <property type="term" value="P:intrinsic apoptotic signaling pathway in response to DNA damage"/>
    <property type="evidence" value="ECO:0007669"/>
    <property type="project" value="TreeGrafter"/>
</dbReference>
<dbReference type="OMA" id="ILNGHYF"/>
<dbReference type="SUPFAM" id="SSF56854">
    <property type="entry name" value="Bcl-2 inhibitors of programmed cell death"/>
    <property type="match status" value="1"/>
</dbReference>
<dbReference type="GeneTree" id="ENSGT01110000267309"/>
<evidence type="ECO:0000256" key="1">
    <source>
        <dbReference type="ARBA" id="ARBA00009458"/>
    </source>
</evidence>
<dbReference type="PRINTS" id="PR01862">
    <property type="entry name" value="BCL2FAMILY"/>
</dbReference>
<organism evidence="5 6">
    <name type="scientific">Gadus morhua</name>
    <name type="common">Atlantic cod</name>
    <dbReference type="NCBI Taxonomy" id="8049"/>
    <lineage>
        <taxon>Eukaryota</taxon>
        <taxon>Metazoa</taxon>
        <taxon>Chordata</taxon>
        <taxon>Craniata</taxon>
        <taxon>Vertebrata</taxon>
        <taxon>Euteleostomi</taxon>
        <taxon>Actinopterygii</taxon>
        <taxon>Neopterygii</taxon>
        <taxon>Teleostei</taxon>
        <taxon>Neoteleostei</taxon>
        <taxon>Acanthomorphata</taxon>
        <taxon>Zeiogadaria</taxon>
        <taxon>Gadariae</taxon>
        <taxon>Gadiformes</taxon>
        <taxon>Gadoidei</taxon>
        <taxon>Gadidae</taxon>
        <taxon>Gadus</taxon>
    </lineage>
</organism>
<dbReference type="PANTHER" id="PTHR11256">
    <property type="entry name" value="BCL-2 RELATED"/>
    <property type="match status" value="1"/>
</dbReference>
<gene>
    <name evidence="5" type="primary">LOC115534315</name>
</gene>
<dbReference type="SMART" id="SM00337">
    <property type="entry name" value="BCL"/>
    <property type="match status" value="1"/>
</dbReference>
<evidence type="ECO:0000313" key="6">
    <source>
        <dbReference type="Proteomes" id="UP000694546"/>
    </source>
</evidence>
<feature type="transmembrane region" description="Helical" evidence="3">
    <location>
        <begin position="183"/>
        <end position="200"/>
    </location>
</feature>
<dbReference type="InterPro" id="IPR046371">
    <property type="entry name" value="Bcl-2_BH1-3"/>
</dbReference>
<accession>A0A8C5CKU1</accession>
<protein>
    <submittedName>
        <fullName evidence="5">Apoptosis regulator BAX-like</fullName>
    </submittedName>
</protein>
<evidence type="ECO:0000256" key="3">
    <source>
        <dbReference type="SAM" id="Phobius"/>
    </source>
</evidence>
<comment type="similarity">
    <text evidence="1">Belongs to the Bcl-2 family.</text>
</comment>
<name>A0A8C5CKU1_GADMO</name>
<dbReference type="InterPro" id="IPR036834">
    <property type="entry name" value="Bcl-2-like_sf"/>
</dbReference>
<keyword evidence="3" id="KW-0812">Transmembrane</keyword>
<dbReference type="GO" id="GO:0042981">
    <property type="term" value="P:regulation of apoptotic process"/>
    <property type="evidence" value="ECO:0007669"/>
    <property type="project" value="InterPro"/>
</dbReference>
<dbReference type="InterPro" id="IPR002475">
    <property type="entry name" value="Bcl2-like"/>
</dbReference>
<reference evidence="5" key="2">
    <citation type="submission" date="2025-09" db="UniProtKB">
        <authorList>
            <consortium name="Ensembl"/>
        </authorList>
    </citation>
    <scope>IDENTIFICATION</scope>
</reference>
<dbReference type="GO" id="GO:0008053">
    <property type="term" value="P:mitochondrial fusion"/>
    <property type="evidence" value="ECO:0007669"/>
    <property type="project" value="TreeGrafter"/>
</dbReference>
<keyword evidence="2" id="KW-0053">Apoptosis</keyword>
<dbReference type="Ensembl" id="ENSGMOT00000067671.1">
    <property type="protein sequence ID" value="ENSGMOP00000062439.1"/>
    <property type="gene ID" value="ENSGMOG00000033190.1"/>
</dbReference>
<evidence type="ECO:0000256" key="2">
    <source>
        <dbReference type="ARBA" id="ARBA00022703"/>
    </source>
</evidence>